<feature type="region of interest" description="Disordered" evidence="2">
    <location>
        <begin position="38"/>
        <end position="57"/>
    </location>
</feature>
<gene>
    <name evidence="4" type="ORF">ACFQRB_16560</name>
</gene>
<proteinExistence type="predicted"/>
<dbReference type="InterPro" id="IPR002793">
    <property type="entry name" value="Endonuclease_NucS"/>
</dbReference>
<evidence type="ECO:0000256" key="1">
    <source>
        <dbReference type="ARBA" id="ARBA00023125"/>
    </source>
</evidence>
<dbReference type="GO" id="GO:0004519">
    <property type="term" value="F:endonuclease activity"/>
    <property type="evidence" value="ECO:0007669"/>
    <property type="project" value="UniProtKB-KW"/>
</dbReference>
<evidence type="ECO:0000313" key="4">
    <source>
        <dbReference type="EMBL" id="MFC7137626.1"/>
    </source>
</evidence>
<feature type="compositionally biased region" description="Basic and acidic residues" evidence="2">
    <location>
        <begin position="42"/>
        <end position="55"/>
    </location>
</feature>
<keyword evidence="4" id="KW-0378">Hydrolase</keyword>
<dbReference type="CDD" id="cd22341">
    <property type="entry name" value="NucS-like"/>
    <property type="match status" value="1"/>
</dbReference>
<dbReference type="PANTHER" id="PTHR38814">
    <property type="entry name" value="ENDONUCLEASE NUCS"/>
    <property type="match status" value="1"/>
</dbReference>
<dbReference type="Proteomes" id="UP001596368">
    <property type="component" value="Unassembled WGS sequence"/>
</dbReference>
<dbReference type="RefSeq" id="WP_284014838.1">
    <property type="nucleotide sequence ID" value="NZ_CP126157.1"/>
</dbReference>
<feature type="domain" description="Endonuclease NucS C-terminal" evidence="3">
    <location>
        <begin position="197"/>
        <end position="284"/>
    </location>
</feature>
<reference evidence="4 5" key="1">
    <citation type="journal article" date="2019" name="Int. J. Syst. Evol. Microbiol.">
        <title>The Global Catalogue of Microorganisms (GCM) 10K type strain sequencing project: providing services to taxonomists for standard genome sequencing and annotation.</title>
        <authorList>
            <consortium name="The Broad Institute Genomics Platform"/>
            <consortium name="The Broad Institute Genome Sequencing Center for Infectious Disease"/>
            <person name="Wu L."/>
            <person name="Ma J."/>
        </authorList>
    </citation>
    <scope>NUCLEOTIDE SEQUENCE [LARGE SCALE GENOMIC DNA]</scope>
    <source>
        <strain evidence="4 5">DT92</strain>
    </source>
</reference>
<evidence type="ECO:0000313" key="5">
    <source>
        <dbReference type="Proteomes" id="UP001596368"/>
    </source>
</evidence>
<dbReference type="InterPro" id="IPR048301">
    <property type="entry name" value="NucS_C"/>
</dbReference>
<keyword evidence="1" id="KW-0238">DNA-binding</keyword>
<name>A0ABD5XSQ9_9EURY</name>
<dbReference type="EMBL" id="JBHSZG010000002">
    <property type="protein sequence ID" value="MFC7137626.1"/>
    <property type="molecule type" value="Genomic_DNA"/>
</dbReference>
<accession>A0ABD5XSQ9</accession>
<dbReference type="PANTHER" id="PTHR38814:SF1">
    <property type="entry name" value="ENDONUCLEASE NUCS"/>
    <property type="match status" value="1"/>
</dbReference>
<evidence type="ECO:0000256" key="2">
    <source>
        <dbReference type="SAM" id="MobiDB-lite"/>
    </source>
</evidence>
<dbReference type="AlphaFoldDB" id="A0ABD5XSQ9"/>
<keyword evidence="4" id="KW-0255">Endonuclease</keyword>
<keyword evidence="4" id="KW-0540">Nuclease</keyword>
<keyword evidence="5" id="KW-1185">Reference proteome</keyword>
<comment type="caution">
    <text evidence="4">The sequence shown here is derived from an EMBL/GenBank/DDBJ whole genome shotgun (WGS) entry which is preliminary data.</text>
</comment>
<sequence length="310" mass="34609">MDLDVAEEQMWWRLKAGRGGVLEDDWLEQKIVTTGWGGAAGDYREQSPEEFRNGDPSDLQASKFVGHHDDGMRAGDVVVAYAPGKGHISGIGTVGEVQYNEDRVWRHLSESEAADAMVQDHYYWRPVTWFDLGTPVRVPDLSERFRVNGADQIPTPGTLSQFGSLSSDRDRIVALVEEVRKAETVTQSGLGFGPDQEAEMQEWLAANIQTLGLQNARREFRTDVGRIDILAEDDNSETVIEVKRGRAGDRALGQLLGYMGARTDEVDRQLSGILVAEDFTSRIERAVTALDRVSLYRFNVDVSIEPMDTY</sequence>
<organism evidence="4 5">
    <name type="scientific">Halobaculum litoreum</name>
    <dbReference type="NCBI Taxonomy" id="3031998"/>
    <lineage>
        <taxon>Archaea</taxon>
        <taxon>Methanobacteriati</taxon>
        <taxon>Methanobacteriota</taxon>
        <taxon>Stenosarchaea group</taxon>
        <taxon>Halobacteria</taxon>
        <taxon>Halobacteriales</taxon>
        <taxon>Haloferacaceae</taxon>
        <taxon>Halobaculum</taxon>
    </lineage>
</organism>
<dbReference type="InterPro" id="IPR011856">
    <property type="entry name" value="tRNA_endonuc-like_dom_sf"/>
</dbReference>
<protein>
    <submittedName>
        <fullName evidence="4">Endonuclease NucS domain-containing protein</fullName>
    </submittedName>
</protein>
<dbReference type="Gene3D" id="3.40.1350.10">
    <property type="match status" value="1"/>
</dbReference>
<evidence type="ECO:0000259" key="3">
    <source>
        <dbReference type="Pfam" id="PF01939"/>
    </source>
</evidence>
<dbReference type="GeneID" id="81123401"/>
<dbReference type="Pfam" id="PF01939">
    <property type="entry name" value="NucS_C"/>
    <property type="match status" value="1"/>
</dbReference>
<dbReference type="GO" id="GO:0003677">
    <property type="term" value="F:DNA binding"/>
    <property type="evidence" value="ECO:0007669"/>
    <property type="project" value="UniProtKB-KW"/>
</dbReference>